<dbReference type="PANTHER" id="PTHR10429">
    <property type="entry name" value="DNA-3-METHYLADENINE GLYCOSYLASE"/>
    <property type="match status" value="1"/>
</dbReference>
<evidence type="ECO:0000313" key="6">
    <source>
        <dbReference type="EMBL" id="THV12507.1"/>
    </source>
</evidence>
<dbReference type="GO" id="GO:0016798">
    <property type="term" value="F:hydrolase activity, acting on glycosyl bonds"/>
    <property type="evidence" value="ECO:0007669"/>
    <property type="project" value="UniProtKB-KW"/>
</dbReference>
<keyword evidence="4 5" id="KW-0234">DNA repair</keyword>
<comment type="caution">
    <text evidence="6">The sequence shown here is derived from an EMBL/GenBank/DDBJ whole genome shotgun (WGS) entry which is preliminary data.</text>
</comment>
<dbReference type="RefSeq" id="WP_136559301.1">
    <property type="nucleotide sequence ID" value="NZ_STGT01000004.1"/>
</dbReference>
<reference evidence="6 7" key="1">
    <citation type="submission" date="2019-04" db="EMBL/GenBank/DDBJ databases">
        <title>Genome sequence of strain 7209-2.</title>
        <authorList>
            <person name="Gao J."/>
            <person name="Sun J."/>
        </authorList>
    </citation>
    <scope>NUCLEOTIDE SEQUENCE [LARGE SCALE GENOMIC DNA]</scope>
    <source>
        <strain evidence="6 7">7209-2</strain>
    </source>
</reference>
<dbReference type="Gene3D" id="3.10.300.10">
    <property type="entry name" value="Methylpurine-DNA glycosylase (MPG)"/>
    <property type="match status" value="1"/>
</dbReference>
<dbReference type="EMBL" id="STGT01000004">
    <property type="protein sequence ID" value="THV12507.1"/>
    <property type="molecule type" value="Genomic_DNA"/>
</dbReference>
<dbReference type="PANTHER" id="PTHR10429:SF0">
    <property type="entry name" value="DNA-3-METHYLADENINE GLYCOSYLASE"/>
    <property type="match status" value="1"/>
</dbReference>
<keyword evidence="7" id="KW-1185">Reference proteome</keyword>
<organism evidence="6 7">
    <name type="scientific">Rhizobium rhizophilum</name>
    <dbReference type="NCBI Taxonomy" id="1850373"/>
    <lineage>
        <taxon>Bacteria</taxon>
        <taxon>Pseudomonadati</taxon>
        <taxon>Pseudomonadota</taxon>
        <taxon>Alphaproteobacteria</taxon>
        <taxon>Hyphomicrobiales</taxon>
        <taxon>Rhizobiaceae</taxon>
        <taxon>Rhizobium/Agrobacterium group</taxon>
        <taxon>Rhizobium</taxon>
    </lineage>
</organism>
<dbReference type="InterPro" id="IPR003180">
    <property type="entry name" value="MPG"/>
</dbReference>
<gene>
    <name evidence="6" type="ORF">E9677_17255</name>
</gene>
<accession>A0ABY2QR61</accession>
<comment type="similarity">
    <text evidence="1 5">Belongs to the DNA glycosylase MPG family.</text>
</comment>
<dbReference type="Pfam" id="PF02245">
    <property type="entry name" value="Pur_DNA_glyco"/>
    <property type="match status" value="1"/>
</dbReference>
<dbReference type="HAMAP" id="MF_00527">
    <property type="entry name" value="3MGH"/>
    <property type="match status" value="1"/>
</dbReference>
<keyword evidence="6" id="KW-0326">Glycosidase</keyword>
<evidence type="ECO:0000256" key="5">
    <source>
        <dbReference type="HAMAP-Rule" id="MF_00527"/>
    </source>
</evidence>
<dbReference type="NCBIfam" id="TIGR00567">
    <property type="entry name" value="3mg"/>
    <property type="match status" value="1"/>
</dbReference>
<dbReference type="NCBIfam" id="NF002003">
    <property type="entry name" value="PRK00802.1-3"/>
    <property type="match status" value="1"/>
</dbReference>
<proteinExistence type="inferred from homology"/>
<keyword evidence="2 5" id="KW-0227">DNA damage</keyword>
<dbReference type="EC" id="3.2.2.-" evidence="5"/>
<evidence type="ECO:0000256" key="4">
    <source>
        <dbReference type="ARBA" id="ARBA00023204"/>
    </source>
</evidence>
<dbReference type="InterPro" id="IPR011034">
    <property type="entry name" value="Formyl_transferase-like_C_sf"/>
</dbReference>
<sequence>MTKQISGRGKHLSTVLNDAFFARPPDIVARELLGSRLLVNGCGGFIVETEAYGPDDEASHSFKGMSKTNAAMFGPPGTVYIYRSYGRHWCLNFVCTRASAVLVRALQPSEGLGLMVSRRSTSDARVLCRGPGNLCQALGVTNELNGLRATLPPFSLDAREDETIVVSGPRIGLSKAKDRPWRFGVLNSAYVSRPFRPAQPDETVRED</sequence>
<keyword evidence="3 5" id="KW-0378">Hydrolase</keyword>
<dbReference type="Proteomes" id="UP000309667">
    <property type="component" value="Unassembled WGS sequence"/>
</dbReference>
<protein>
    <recommendedName>
        <fullName evidence="5">Putative 3-methyladenine DNA glycosylase</fullName>
        <ecNumber evidence="5">3.2.2.-</ecNumber>
    </recommendedName>
</protein>
<evidence type="ECO:0000256" key="2">
    <source>
        <dbReference type="ARBA" id="ARBA00022763"/>
    </source>
</evidence>
<dbReference type="CDD" id="cd00540">
    <property type="entry name" value="AAG"/>
    <property type="match status" value="1"/>
</dbReference>
<evidence type="ECO:0000256" key="3">
    <source>
        <dbReference type="ARBA" id="ARBA00022801"/>
    </source>
</evidence>
<name>A0ABY2QR61_9HYPH</name>
<evidence type="ECO:0000313" key="7">
    <source>
        <dbReference type="Proteomes" id="UP000309667"/>
    </source>
</evidence>
<dbReference type="SUPFAM" id="SSF50486">
    <property type="entry name" value="FMT C-terminal domain-like"/>
    <property type="match status" value="1"/>
</dbReference>
<dbReference type="InterPro" id="IPR036995">
    <property type="entry name" value="MPG_sf"/>
</dbReference>
<evidence type="ECO:0000256" key="1">
    <source>
        <dbReference type="ARBA" id="ARBA00009232"/>
    </source>
</evidence>